<dbReference type="GO" id="GO:0042781">
    <property type="term" value="F:3'-tRNA processing endoribonuclease activity"/>
    <property type="evidence" value="ECO:0007669"/>
    <property type="project" value="TreeGrafter"/>
</dbReference>
<reference evidence="2" key="1">
    <citation type="submission" date="2020-10" db="EMBL/GenBank/DDBJ databases">
        <authorList>
            <person name="Gilroy R."/>
        </authorList>
    </citation>
    <scope>NUCLEOTIDE SEQUENCE</scope>
    <source>
        <strain evidence="2">B1-15692</strain>
    </source>
</reference>
<name>A0A9D9I8J5_9BACT</name>
<dbReference type="SMART" id="SM00849">
    <property type="entry name" value="Lactamase_B"/>
    <property type="match status" value="1"/>
</dbReference>
<protein>
    <submittedName>
        <fullName evidence="2">MBL fold metallo-hydrolase</fullName>
    </submittedName>
</protein>
<reference evidence="2" key="2">
    <citation type="journal article" date="2021" name="PeerJ">
        <title>Extensive microbial diversity within the chicken gut microbiome revealed by metagenomics and culture.</title>
        <authorList>
            <person name="Gilroy R."/>
            <person name="Ravi A."/>
            <person name="Getino M."/>
            <person name="Pursley I."/>
            <person name="Horton D.L."/>
            <person name="Alikhan N.F."/>
            <person name="Baker D."/>
            <person name="Gharbi K."/>
            <person name="Hall N."/>
            <person name="Watson M."/>
            <person name="Adriaenssens E.M."/>
            <person name="Foster-Nyarko E."/>
            <person name="Jarju S."/>
            <person name="Secka A."/>
            <person name="Antonio M."/>
            <person name="Oren A."/>
            <person name="Chaudhuri R.R."/>
            <person name="La Ragione R."/>
            <person name="Hildebrand F."/>
            <person name="Pallen M.J."/>
        </authorList>
    </citation>
    <scope>NUCLEOTIDE SEQUENCE</scope>
    <source>
        <strain evidence="2">B1-15692</strain>
    </source>
</reference>
<evidence type="ECO:0000313" key="2">
    <source>
        <dbReference type="EMBL" id="MBO8466946.1"/>
    </source>
</evidence>
<dbReference type="EMBL" id="JADIMH010000021">
    <property type="protein sequence ID" value="MBO8466946.1"/>
    <property type="molecule type" value="Genomic_DNA"/>
</dbReference>
<organism evidence="2 3">
    <name type="scientific">Candidatus Cryptobacteroides faecipullorum</name>
    <dbReference type="NCBI Taxonomy" id="2840764"/>
    <lineage>
        <taxon>Bacteria</taxon>
        <taxon>Pseudomonadati</taxon>
        <taxon>Bacteroidota</taxon>
        <taxon>Bacteroidia</taxon>
        <taxon>Bacteroidales</taxon>
        <taxon>Candidatus Cryptobacteroides</taxon>
    </lineage>
</organism>
<dbReference type="PANTHER" id="PTHR46018">
    <property type="entry name" value="ZINC PHOSPHODIESTERASE ELAC PROTEIN 1"/>
    <property type="match status" value="1"/>
</dbReference>
<dbReference type="Proteomes" id="UP000823660">
    <property type="component" value="Unassembled WGS sequence"/>
</dbReference>
<dbReference type="SUPFAM" id="SSF56281">
    <property type="entry name" value="Metallo-hydrolase/oxidoreductase"/>
    <property type="match status" value="1"/>
</dbReference>
<sequence length="272" mass="30568">METPQITMLGTGNAVTTKCYNTCFILKDSGSVLLVDGGGGNGILVQMEKAGASIYDIHDMFITHAHTDHILGAVWVIRVVMQEMLKGKFGGTFNVYGHDKVLEVLSFIIQKTLHRKYADLVEKSVLLHELKDGDRFSVGVMKFQCFDIRSSKEKQFGFRAELSDGQTLACLGDEPFNEAARAFAENADWLMCEAFCLYDDREKFRPYEKNHSTALDAGILAKSLNVRNLILYHTEDSDLERRKRAYSTEAGKNFMGDIYVPDDIETIILNKA</sequence>
<evidence type="ECO:0000313" key="3">
    <source>
        <dbReference type="Proteomes" id="UP000823660"/>
    </source>
</evidence>
<dbReference type="InterPro" id="IPR036866">
    <property type="entry name" value="RibonucZ/Hydroxyglut_hydro"/>
</dbReference>
<proteinExistence type="predicted"/>
<dbReference type="Gene3D" id="3.60.15.10">
    <property type="entry name" value="Ribonuclease Z/Hydroxyacylglutathione hydrolase-like"/>
    <property type="match status" value="1"/>
</dbReference>
<dbReference type="AlphaFoldDB" id="A0A9D9I8J5"/>
<dbReference type="InterPro" id="IPR001279">
    <property type="entry name" value="Metallo-B-lactamas"/>
</dbReference>
<accession>A0A9D9I8J5</accession>
<dbReference type="PANTHER" id="PTHR46018:SF3">
    <property type="entry name" value="ARYLSULFATASE"/>
    <property type="match status" value="1"/>
</dbReference>
<dbReference type="Pfam" id="PF23023">
    <property type="entry name" value="Anti-Pycsar_Apyc1"/>
    <property type="match status" value="1"/>
</dbReference>
<evidence type="ECO:0000259" key="1">
    <source>
        <dbReference type="SMART" id="SM00849"/>
    </source>
</evidence>
<comment type="caution">
    <text evidence="2">The sequence shown here is derived from an EMBL/GenBank/DDBJ whole genome shotgun (WGS) entry which is preliminary data.</text>
</comment>
<gene>
    <name evidence="2" type="ORF">IAB99_04190</name>
</gene>
<feature type="domain" description="Metallo-beta-lactamase" evidence="1">
    <location>
        <begin position="20"/>
        <end position="211"/>
    </location>
</feature>